<evidence type="ECO:0000259" key="1">
    <source>
        <dbReference type="Pfam" id="PF13649"/>
    </source>
</evidence>
<dbReference type="AlphaFoldDB" id="A0A2N6D1H5"/>
<evidence type="ECO:0000313" key="2">
    <source>
        <dbReference type="EMBL" id="PLX63557.1"/>
    </source>
</evidence>
<dbReference type="SUPFAM" id="SSF53335">
    <property type="entry name" value="S-adenosyl-L-methionine-dependent methyltransferases"/>
    <property type="match status" value="1"/>
</dbReference>
<sequence>MTTTDRKTHWEHIYQTRPSDEVSWFQPTPALSLELIEQCNLTPEDSIVDVGGGASKLVDHLIEAGYQSITVLDIARAALEVARSRLGEAANRVDWLEADATDFQLAHQVHLWHDRAVFHFLTQANDRHAYIANVKKTLLPGGHLIIAAFAPEGPKKCSNLDIVQYDSRKISVELGHAFELQQTRQETHKTPGGADQQFNYFLFRYTPAL</sequence>
<feature type="domain" description="Methyltransferase" evidence="1">
    <location>
        <begin position="47"/>
        <end position="142"/>
    </location>
</feature>
<comment type="caution">
    <text evidence="2">The sequence shown here is derived from an EMBL/GenBank/DDBJ whole genome shotgun (WGS) entry which is preliminary data.</text>
</comment>
<keyword evidence="2" id="KW-0808">Transferase</keyword>
<proteinExistence type="predicted"/>
<name>A0A2N6D1H5_9GAMM</name>
<reference evidence="2 3" key="1">
    <citation type="submission" date="2017-11" db="EMBL/GenBank/DDBJ databases">
        <title>Genome-resolved metagenomics identifies genetic mobility, metabolic interactions, and unexpected diversity in perchlorate-reducing communities.</title>
        <authorList>
            <person name="Barnum T.P."/>
            <person name="Figueroa I.A."/>
            <person name="Carlstrom C.I."/>
            <person name="Lucas L.N."/>
            <person name="Engelbrektson A.L."/>
            <person name="Coates J.D."/>
        </authorList>
    </citation>
    <scope>NUCLEOTIDE SEQUENCE [LARGE SCALE GENOMIC DNA]</scope>
    <source>
        <strain evidence="2">BM301</strain>
    </source>
</reference>
<organism evidence="2 3">
    <name type="scientific">Sedimenticola selenatireducens</name>
    <dbReference type="NCBI Taxonomy" id="191960"/>
    <lineage>
        <taxon>Bacteria</taxon>
        <taxon>Pseudomonadati</taxon>
        <taxon>Pseudomonadota</taxon>
        <taxon>Gammaproteobacteria</taxon>
        <taxon>Chromatiales</taxon>
        <taxon>Sedimenticolaceae</taxon>
        <taxon>Sedimenticola</taxon>
    </lineage>
</organism>
<dbReference type="InterPro" id="IPR029063">
    <property type="entry name" value="SAM-dependent_MTases_sf"/>
</dbReference>
<accession>A0A2N6D1H5</accession>
<dbReference type="InterPro" id="IPR041698">
    <property type="entry name" value="Methyltransf_25"/>
</dbReference>
<keyword evidence="2" id="KW-0489">Methyltransferase</keyword>
<dbReference type="GO" id="GO:0008168">
    <property type="term" value="F:methyltransferase activity"/>
    <property type="evidence" value="ECO:0007669"/>
    <property type="project" value="UniProtKB-KW"/>
</dbReference>
<dbReference type="Proteomes" id="UP000235015">
    <property type="component" value="Unassembled WGS sequence"/>
</dbReference>
<protein>
    <submittedName>
        <fullName evidence="2">SAM-dependent methyltransferase</fullName>
    </submittedName>
</protein>
<gene>
    <name evidence="2" type="ORF">C0630_01255</name>
</gene>
<dbReference type="Gene3D" id="3.40.50.150">
    <property type="entry name" value="Vaccinia Virus protein VP39"/>
    <property type="match status" value="1"/>
</dbReference>
<evidence type="ECO:0000313" key="3">
    <source>
        <dbReference type="Proteomes" id="UP000235015"/>
    </source>
</evidence>
<dbReference type="EMBL" id="PKUN01000001">
    <property type="protein sequence ID" value="PLX63557.1"/>
    <property type="molecule type" value="Genomic_DNA"/>
</dbReference>
<dbReference type="Pfam" id="PF13649">
    <property type="entry name" value="Methyltransf_25"/>
    <property type="match status" value="1"/>
</dbReference>
<dbReference type="PANTHER" id="PTHR12843:SF5">
    <property type="entry name" value="EEF1A LYSINE METHYLTRANSFERASE 2"/>
    <property type="match status" value="1"/>
</dbReference>
<dbReference type="STRING" id="1111735.GCA_000428045_03370"/>
<dbReference type="GO" id="GO:0032259">
    <property type="term" value="P:methylation"/>
    <property type="evidence" value="ECO:0007669"/>
    <property type="project" value="UniProtKB-KW"/>
</dbReference>
<dbReference type="PANTHER" id="PTHR12843">
    <property type="entry name" value="PROTEIN-LYSINE N-METHYLTRANSFERASE METTL10"/>
    <property type="match status" value="1"/>
</dbReference>
<dbReference type="RefSeq" id="WP_273437345.1">
    <property type="nucleotide sequence ID" value="NZ_PKUN01000001.1"/>
</dbReference>
<dbReference type="CDD" id="cd02440">
    <property type="entry name" value="AdoMet_MTases"/>
    <property type="match status" value="1"/>
</dbReference>